<sequence length="75" mass="8270">MPGFLALLLILALLLLLRVVLPSLPPRRGQIGDRGVLGTGVNPVRRCGVPRIIKCAKASPQERRENDREIKATFE</sequence>
<feature type="signal peptide" evidence="1">
    <location>
        <begin position="1"/>
        <end position="22"/>
    </location>
</feature>
<name>A0A2M4D087_ANODA</name>
<dbReference type="EMBL" id="GGFL01006771">
    <property type="protein sequence ID" value="MBW70949.1"/>
    <property type="molecule type" value="Transcribed_RNA"/>
</dbReference>
<proteinExistence type="predicted"/>
<keyword evidence="1" id="KW-0732">Signal</keyword>
<protein>
    <submittedName>
        <fullName evidence="2">Putative secreted protein</fullName>
    </submittedName>
</protein>
<feature type="chain" id="PRO_5014986290" evidence="1">
    <location>
        <begin position="23"/>
        <end position="75"/>
    </location>
</feature>
<evidence type="ECO:0000313" key="2">
    <source>
        <dbReference type="EMBL" id="MBW70949.1"/>
    </source>
</evidence>
<evidence type="ECO:0000256" key="1">
    <source>
        <dbReference type="SAM" id="SignalP"/>
    </source>
</evidence>
<accession>A0A2M4D087</accession>
<reference evidence="2" key="1">
    <citation type="submission" date="2018-01" db="EMBL/GenBank/DDBJ databases">
        <title>An insight into the sialome of Amazonian anophelines.</title>
        <authorList>
            <person name="Ribeiro J.M."/>
            <person name="Scarpassa V."/>
            <person name="Calvo E."/>
        </authorList>
    </citation>
    <scope>NUCLEOTIDE SEQUENCE</scope>
</reference>
<organism evidence="2">
    <name type="scientific">Anopheles darlingi</name>
    <name type="common">Mosquito</name>
    <dbReference type="NCBI Taxonomy" id="43151"/>
    <lineage>
        <taxon>Eukaryota</taxon>
        <taxon>Metazoa</taxon>
        <taxon>Ecdysozoa</taxon>
        <taxon>Arthropoda</taxon>
        <taxon>Hexapoda</taxon>
        <taxon>Insecta</taxon>
        <taxon>Pterygota</taxon>
        <taxon>Neoptera</taxon>
        <taxon>Endopterygota</taxon>
        <taxon>Diptera</taxon>
        <taxon>Nematocera</taxon>
        <taxon>Culicoidea</taxon>
        <taxon>Culicidae</taxon>
        <taxon>Anophelinae</taxon>
        <taxon>Anopheles</taxon>
    </lineage>
</organism>
<dbReference type="AlphaFoldDB" id="A0A2M4D087"/>